<organism evidence="2 3">
    <name type="scientific">Orbilia blumenaviensis</name>
    <dbReference type="NCBI Taxonomy" id="1796055"/>
    <lineage>
        <taxon>Eukaryota</taxon>
        <taxon>Fungi</taxon>
        <taxon>Dikarya</taxon>
        <taxon>Ascomycota</taxon>
        <taxon>Pezizomycotina</taxon>
        <taxon>Orbiliomycetes</taxon>
        <taxon>Orbiliales</taxon>
        <taxon>Orbiliaceae</taxon>
        <taxon>Orbilia</taxon>
    </lineage>
</organism>
<keyword evidence="3" id="KW-1185">Reference proteome</keyword>
<dbReference type="Pfam" id="PF11595">
    <property type="entry name" value="DUF3245"/>
    <property type="match status" value="1"/>
</dbReference>
<accession>A0AAV9V725</accession>
<dbReference type="InterPro" id="IPR021641">
    <property type="entry name" value="DUF3245"/>
</dbReference>
<feature type="compositionally biased region" description="Low complexity" evidence="1">
    <location>
        <begin position="249"/>
        <end position="266"/>
    </location>
</feature>
<feature type="compositionally biased region" description="Gly residues" evidence="1">
    <location>
        <begin position="195"/>
        <end position="205"/>
    </location>
</feature>
<dbReference type="EMBL" id="JAVHNS010000004">
    <property type="protein sequence ID" value="KAK6357845.1"/>
    <property type="molecule type" value="Genomic_DNA"/>
</dbReference>
<feature type="compositionally biased region" description="Basic residues" evidence="1">
    <location>
        <begin position="280"/>
        <end position="291"/>
    </location>
</feature>
<feature type="region of interest" description="Disordered" evidence="1">
    <location>
        <begin position="34"/>
        <end position="297"/>
    </location>
</feature>
<evidence type="ECO:0000256" key="1">
    <source>
        <dbReference type="SAM" id="MobiDB-lite"/>
    </source>
</evidence>
<gene>
    <name evidence="2" type="ORF">TWF730_007202</name>
</gene>
<feature type="compositionally biased region" description="Basic and acidic residues" evidence="1">
    <location>
        <begin position="96"/>
        <end position="105"/>
    </location>
</feature>
<feature type="compositionally biased region" description="Acidic residues" evidence="1">
    <location>
        <begin position="130"/>
        <end position="140"/>
    </location>
</feature>
<dbReference type="AlphaFoldDB" id="A0AAV9V725"/>
<feature type="compositionally biased region" description="Basic and acidic residues" evidence="1">
    <location>
        <begin position="157"/>
        <end position="176"/>
    </location>
</feature>
<dbReference type="Proteomes" id="UP001373714">
    <property type="component" value="Unassembled WGS sequence"/>
</dbReference>
<comment type="caution">
    <text evidence="2">The sequence shown here is derived from an EMBL/GenBank/DDBJ whole genome shotgun (WGS) entry which is preliminary data.</text>
</comment>
<feature type="compositionally biased region" description="Basic and acidic residues" evidence="1">
    <location>
        <begin position="36"/>
        <end position="46"/>
    </location>
</feature>
<evidence type="ECO:0000313" key="2">
    <source>
        <dbReference type="EMBL" id="KAK6357845.1"/>
    </source>
</evidence>
<name>A0AAV9V725_9PEZI</name>
<evidence type="ECO:0000313" key="3">
    <source>
        <dbReference type="Proteomes" id="UP001373714"/>
    </source>
</evidence>
<protein>
    <submittedName>
        <fullName evidence="2">Uncharacterized protein</fullName>
    </submittedName>
</protein>
<sequence>MTSSTDEIDPLVLQNRIAVAAAQRRKLAESLLRPPTAEELKNEKSAEQIAAEEEELWRPRPPTLGAGHPIPTSTSATETYNREDDLLRRRLLGRSIMKDARQRHLERTKHQHQQPRQPSARSREVRFSDLSDDDDGDGEEQTSRGAIGKKSSKKRKFTSEDKKKKMGEGREEEEGKHHTKAGAVDVRDSGSGSDSDGGNGGGGGFVSLTAKPATATPKIKKVKKEHKIPGPFRVVNHGNSDDEPDTKGTSVNTTNPSPSKSPSQQVFTGEKIVVVGEDKKRKKKKKKKKNKVLTEES</sequence>
<reference evidence="2 3" key="1">
    <citation type="submission" date="2019-10" db="EMBL/GenBank/DDBJ databases">
        <authorList>
            <person name="Palmer J.M."/>
        </authorList>
    </citation>
    <scope>NUCLEOTIDE SEQUENCE [LARGE SCALE GENOMIC DNA]</scope>
    <source>
        <strain evidence="2 3">TWF730</strain>
    </source>
</reference>
<proteinExistence type="predicted"/>